<evidence type="ECO:0000256" key="6">
    <source>
        <dbReference type="ARBA" id="ARBA00023295"/>
    </source>
</evidence>
<keyword evidence="7" id="KW-0624">Polysaccharide degradation</keyword>
<protein>
    <recommendedName>
        <fullName evidence="2">cellulase</fullName>
        <ecNumber evidence="2">3.2.1.4</ecNumber>
    </recommendedName>
</protein>
<dbReference type="Pfam" id="PF00150">
    <property type="entry name" value="Cellulase"/>
    <property type="match status" value="1"/>
</dbReference>
<evidence type="ECO:0000256" key="4">
    <source>
        <dbReference type="ARBA" id="ARBA00023001"/>
    </source>
</evidence>
<organism evidence="11 12">
    <name type="scientific">Anaerosporobacter mobilis DSM 15930</name>
    <dbReference type="NCBI Taxonomy" id="1120996"/>
    <lineage>
        <taxon>Bacteria</taxon>
        <taxon>Bacillati</taxon>
        <taxon>Bacillota</taxon>
        <taxon>Clostridia</taxon>
        <taxon>Lachnospirales</taxon>
        <taxon>Lachnospiraceae</taxon>
        <taxon>Anaerosporobacter</taxon>
    </lineage>
</organism>
<keyword evidence="6 8" id="KW-0326">Glycosidase</keyword>
<dbReference type="AlphaFoldDB" id="A0A1M7ICF6"/>
<dbReference type="GO" id="GO:0030245">
    <property type="term" value="P:cellulose catabolic process"/>
    <property type="evidence" value="ECO:0007669"/>
    <property type="project" value="UniProtKB-KW"/>
</dbReference>
<dbReference type="SUPFAM" id="SSF51445">
    <property type="entry name" value="(Trans)glycosidases"/>
    <property type="match status" value="1"/>
</dbReference>
<dbReference type="PROSITE" id="PS00659">
    <property type="entry name" value="GLYCOSYL_HYDROL_F5"/>
    <property type="match status" value="1"/>
</dbReference>
<evidence type="ECO:0000256" key="1">
    <source>
        <dbReference type="ARBA" id="ARBA00000966"/>
    </source>
</evidence>
<accession>A0A1M7ICF6</accession>
<dbReference type="EC" id="3.2.1.4" evidence="2"/>
<keyword evidence="4" id="KW-0136">Cellulose degradation</keyword>
<keyword evidence="5" id="KW-0119">Carbohydrate metabolism</keyword>
<gene>
    <name evidence="11" type="ORF">SAMN02746066_01774</name>
</gene>
<evidence type="ECO:0000256" key="9">
    <source>
        <dbReference type="SAM" id="SignalP"/>
    </source>
</evidence>
<dbReference type="Gene3D" id="3.20.20.80">
    <property type="entry name" value="Glycosidases"/>
    <property type="match status" value="1"/>
</dbReference>
<dbReference type="RefSeq" id="WP_073286215.1">
    <property type="nucleotide sequence ID" value="NZ_FRCP01000009.1"/>
</dbReference>
<evidence type="ECO:0000313" key="12">
    <source>
        <dbReference type="Proteomes" id="UP000184038"/>
    </source>
</evidence>
<keyword evidence="12" id="KW-1185">Reference proteome</keyword>
<sequence>MKVKNLLSKAMTVVLSAAVLLGSSQTPMVFASVSESNNSAVYDAQNSDDWLHAKGSKLYDKNGNEVWLTGVNWFGFNCTESVFHGLWSVELRSAIKDIADHGFNLLRIPVSTELLYSWMIGKPKADVNVNWYANPGLIKPDGSKMNSMEIFDRTMELCKEYGIKVMVDVHSPDSNNSGHNYELWYGKAMTNGTMVTTDIWIDTWVWLANKFKNDDTLIAADLKNEPHGKRGYAKEEPHNIAKWDDTMDENNWRYAAQRCGNAILEVNPNILIVVEGIEQTPKAGYTYADADKWQSSDVYNGAWWGGNLRRAKEYPIDLGQNQSQLVYSPHDYGPLVSDQTWFHKDFTEQSLLDDYWYDSWAYLGKENIAPLLIGEWGGTLDGKDNEKWLNLLANYMVKNRISHTFWCLNPNSGDTGGLLQYDFKTWDVAKYNLVKSTLWQNGQGKFIGLDHQIPLGNNGISLNEHYGNQ</sequence>
<dbReference type="InterPro" id="IPR001547">
    <property type="entry name" value="Glyco_hydro_5"/>
</dbReference>
<proteinExistence type="inferred from homology"/>
<feature type="chain" id="PRO_5012206937" description="cellulase" evidence="9">
    <location>
        <begin position="32"/>
        <end position="469"/>
    </location>
</feature>
<reference evidence="11 12" key="1">
    <citation type="submission" date="2016-11" db="EMBL/GenBank/DDBJ databases">
        <authorList>
            <person name="Jaros S."/>
            <person name="Januszkiewicz K."/>
            <person name="Wedrychowicz H."/>
        </authorList>
    </citation>
    <scope>NUCLEOTIDE SEQUENCE [LARGE SCALE GENOMIC DNA]</scope>
    <source>
        <strain evidence="11 12">DSM 15930</strain>
    </source>
</reference>
<evidence type="ECO:0000259" key="10">
    <source>
        <dbReference type="Pfam" id="PF00150"/>
    </source>
</evidence>
<dbReference type="InterPro" id="IPR018087">
    <property type="entry name" value="Glyco_hydro_5_CS"/>
</dbReference>
<evidence type="ECO:0000256" key="8">
    <source>
        <dbReference type="RuleBase" id="RU361153"/>
    </source>
</evidence>
<dbReference type="EMBL" id="FRCP01000009">
    <property type="protein sequence ID" value="SHM38127.1"/>
    <property type="molecule type" value="Genomic_DNA"/>
</dbReference>
<keyword evidence="9" id="KW-0732">Signal</keyword>
<evidence type="ECO:0000256" key="5">
    <source>
        <dbReference type="ARBA" id="ARBA00023277"/>
    </source>
</evidence>
<dbReference type="Proteomes" id="UP000184038">
    <property type="component" value="Unassembled WGS sequence"/>
</dbReference>
<dbReference type="GO" id="GO:0008810">
    <property type="term" value="F:cellulase activity"/>
    <property type="evidence" value="ECO:0007669"/>
    <property type="project" value="UniProtKB-EC"/>
</dbReference>
<evidence type="ECO:0000256" key="2">
    <source>
        <dbReference type="ARBA" id="ARBA00012601"/>
    </source>
</evidence>
<feature type="signal peptide" evidence="9">
    <location>
        <begin position="1"/>
        <end position="31"/>
    </location>
</feature>
<dbReference type="PANTHER" id="PTHR35923:SF2">
    <property type="entry name" value="ENDOGLUCANASE"/>
    <property type="match status" value="1"/>
</dbReference>
<dbReference type="OrthoDB" id="9800475at2"/>
<feature type="domain" description="Glycoside hydrolase family 5" evidence="10">
    <location>
        <begin position="60"/>
        <end position="412"/>
    </location>
</feature>
<name>A0A1M7ICF6_9FIRM</name>
<dbReference type="STRING" id="1120996.SAMN02746066_01774"/>
<dbReference type="InterPro" id="IPR017853">
    <property type="entry name" value="GH"/>
</dbReference>
<evidence type="ECO:0000256" key="7">
    <source>
        <dbReference type="ARBA" id="ARBA00023326"/>
    </source>
</evidence>
<keyword evidence="3 8" id="KW-0378">Hydrolase</keyword>
<evidence type="ECO:0000256" key="3">
    <source>
        <dbReference type="ARBA" id="ARBA00022801"/>
    </source>
</evidence>
<comment type="catalytic activity">
    <reaction evidence="1">
        <text>Endohydrolysis of (1-&gt;4)-beta-D-glucosidic linkages in cellulose, lichenin and cereal beta-D-glucans.</text>
        <dbReference type="EC" id="3.2.1.4"/>
    </reaction>
</comment>
<comment type="similarity">
    <text evidence="8">Belongs to the glycosyl hydrolase 5 (cellulase A) family.</text>
</comment>
<evidence type="ECO:0000313" key="11">
    <source>
        <dbReference type="EMBL" id="SHM38127.1"/>
    </source>
</evidence>
<dbReference type="PANTHER" id="PTHR35923">
    <property type="entry name" value="MAJOR EXTRACELLULAR ENDOGLUCANASE"/>
    <property type="match status" value="1"/>
</dbReference>